<evidence type="ECO:0000313" key="2">
    <source>
        <dbReference type="EMBL" id="GAA0943855.1"/>
    </source>
</evidence>
<feature type="chain" id="PRO_5047277260" description="DUF3558 domain-containing protein" evidence="1">
    <location>
        <begin position="23"/>
        <end position="185"/>
    </location>
</feature>
<name>A0ABN1QKI7_9ACTN</name>
<organism evidence="2 3">
    <name type="scientific">Nonomuraea longicatena</name>
    <dbReference type="NCBI Taxonomy" id="83682"/>
    <lineage>
        <taxon>Bacteria</taxon>
        <taxon>Bacillati</taxon>
        <taxon>Actinomycetota</taxon>
        <taxon>Actinomycetes</taxon>
        <taxon>Streptosporangiales</taxon>
        <taxon>Streptosporangiaceae</taxon>
        <taxon>Nonomuraea</taxon>
    </lineage>
</organism>
<proteinExistence type="predicted"/>
<dbReference type="PROSITE" id="PS51257">
    <property type="entry name" value="PROKAR_LIPOPROTEIN"/>
    <property type="match status" value="1"/>
</dbReference>
<dbReference type="Proteomes" id="UP001501578">
    <property type="component" value="Unassembled WGS sequence"/>
</dbReference>
<evidence type="ECO:0000313" key="3">
    <source>
        <dbReference type="Proteomes" id="UP001501578"/>
    </source>
</evidence>
<accession>A0ABN1QKI7</accession>
<evidence type="ECO:0000256" key="1">
    <source>
        <dbReference type="SAM" id="SignalP"/>
    </source>
</evidence>
<keyword evidence="1" id="KW-0732">Signal</keyword>
<gene>
    <name evidence="2" type="ORF">GCM10009560_57570</name>
</gene>
<reference evidence="2 3" key="1">
    <citation type="journal article" date="2019" name="Int. J. Syst. Evol. Microbiol.">
        <title>The Global Catalogue of Microorganisms (GCM) 10K type strain sequencing project: providing services to taxonomists for standard genome sequencing and annotation.</title>
        <authorList>
            <consortium name="The Broad Institute Genomics Platform"/>
            <consortium name="The Broad Institute Genome Sequencing Center for Infectious Disease"/>
            <person name="Wu L."/>
            <person name="Ma J."/>
        </authorList>
    </citation>
    <scope>NUCLEOTIDE SEQUENCE [LARGE SCALE GENOMIC DNA]</scope>
    <source>
        <strain evidence="2 3">JCM 11136</strain>
    </source>
</reference>
<evidence type="ECO:0008006" key="4">
    <source>
        <dbReference type="Google" id="ProtNLM"/>
    </source>
</evidence>
<keyword evidence="3" id="KW-1185">Reference proteome</keyword>
<dbReference type="RefSeq" id="WP_343953224.1">
    <property type="nucleotide sequence ID" value="NZ_BAAAHQ010000035.1"/>
</dbReference>
<protein>
    <recommendedName>
        <fullName evidence="4">DUF3558 domain-containing protein</fullName>
    </recommendedName>
</protein>
<feature type="signal peptide" evidence="1">
    <location>
        <begin position="1"/>
        <end position="22"/>
    </location>
</feature>
<dbReference type="EMBL" id="BAAAHQ010000035">
    <property type="protein sequence ID" value="GAA0943855.1"/>
    <property type="molecule type" value="Genomic_DNA"/>
</dbReference>
<comment type="caution">
    <text evidence="2">The sequence shown here is derived from an EMBL/GenBank/DDBJ whole genome shotgun (WGS) entry which is preliminary data.</text>
</comment>
<sequence length="185" mass="19924">MTKKALLAFHGVILSASLLLTACQQETPVNRTPLPPVANAPYICDHIPLDAVRLMTGVNEPIVTGNFDLTSGNWGSGNCFAYQRTGSRPRVLDVNLSPAGSKQEVEYRIQRGAKRLPDMVPGAAGFYFQDGSADNTQAIAVLMRDNDRLIVELVRGVKGRDNAADVVALMRLVAPKLLPAKKAKG</sequence>